<sequence>MTAITTRIPATSTTTVVRTRGRAATIGLWTLQVLAAALFAFSSLPKLSADQATVDSAAVLGVGTWFFVVIGALELAGAIALFIPILSGLAAQCFVALMVGAFTTQMVFFDGYFWFMPIVALALVAPVAWARRDQTVRLYRAIRRR</sequence>
<dbReference type="Proteomes" id="UP000548476">
    <property type="component" value="Unassembled WGS sequence"/>
</dbReference>
<keyword evidence="3 5" id="KW-1133">Transmembrane helix</keyword>
<dbReference type="AlphaFoldDB" id="A0A841FQZ4"/>
<keyword evidence="4 5" id="KW-0472">Membrane</keyword>
<keyword evidence="2 5" id="KW-0812">Transmembrane</keyword>
<feature type="transmembrane region" description="Helical" evidence="5">
    <location>
        <begin position="26"/>
        <end position="44"/>
    </location>
</feature>
<dbReference type="InterPro" id="IPR032808">
    <property type="entry name" value="DoxX"/>
</dbReference>
<evidence type="ECO:0000256" key="4">
    <source>
        <dbReference type="ARBA" id="ARBA00023136"/>
    </source>
</evidence>
<feature type="transmembrane region" description="Helical" evidence="5">
    <location>
        <begin position="80"/>
        <end position="99"/>
    </location>
</feature>
<protein>
    <submittedName>
        <fullName evidence="6">Putative membrane protein YphA (DoxX/SURF4 family)</fullName>
    </submittedName>
</protein>
<dbReference type="GO" id="GO:0016020">
    <property type="term" value="C:membrane"/>
    <property type="evidence" value="ECO:0007669"/>
    <property type="project" value="UniProtKB-SubCell"/>
</dbReference>
<evidence type="ECO:0000313" key="6">
    <source>
        <dbReference type="EMBL" id="MBB6034380.1"/>
    </source>
</evidence>
<dbReference type="RefSeq" id="WP_184787238.1">
    <property type="nucleotide sequence ID" value="NZ_BONT01000045.1"/>
</dbReference>
<feature type="transmembrane region" description="Helical" evidence="5">
    <location>
        <begin position="111"/>
        <end position="130"/>
    </location>
</feature>
<feature type="transmembrane region" description="Helical" evidence="5">
    <location>
        <begin position="56"/>
        <end position="73"/>
    </location>
</feature>
<comment type="subcellular location">
    <subcellularLocation>
        <location evidence="1">Membrane</location>
        <topology evidence="1">Multi-pass membrane protein</topology>
    </subcellularLocation>
</comment>
<evidence type="ECO:0000256" key="1">
    <source>
        <dbReference type="ARBA" id="ARBA00004141"/>
    </source>
</evidence>
<dbReference type="EMBL" id="JACHGT010000004">
    <property type="protein sequence ID" value="MBB6034380.1"/>
    <property type="molecule type" value="Genomic_DNA"/>
</dbReference>
<evidence type="ECO:0000256" key="5">
    <source>
        <dbReference type="SAM" id="Phobius"/>
    </source>
</evidence>
<organism evidence="6 7">
    <name type="scientific">Phytomonospora endophytica</name>
    <dbReference type="NCBI Taxonomy" id="714109"/>
    <lineage>
        <taxon>Bacteria</taxon>
        <taxon>Bacillati</taxon>
        <taxon>Actinomycetota</taxon>
        <taxon>Actinomycetes</taxon>
        <taxon>Micromonosporales</taxon>
        <taxon>Micromonosporaceae</taxon>
        <taxon>Phytomonospora</taxon>
    </lineage>
</organism>
<dbReference type="Pfam" id="PF13564">
    <property type="entry name" value="DoxX_2"/>
    <property type="match status" value="1"/>
</dbReference>
<evidence type="ECO:0000256" key="2">
    <source>
        <dbReference type="ARBA" id="ARBA00022692"/>
    </source>
</evidence>
<comment type="caution">
    <text evidence="6">The sequence shown here is derived from an EMBL/GenBank/DDBJ whole genome shotgun (WGS) entry which is preliminary data.</text>
</comment>
<reference evidence="6 7" key="1">
    <citation type="submission" date="2020-08" db="EMBL/GenBank/DDBJ databases">
        <title>Genomic Encyclopedia of Type Strains, Phase IV (KMG-IV): sequencing the most valuable type-strain genomes for metagenomic binning, comparative biology and taxonomic classification.</title>
        <authorList>
            <person name="Goeker M."/>
        </authorList>
    </citation>
    <scope>NUCLEOTIDE SEQUENCE [LARGE SCALE GENOMIC DNA]</scope>
    <source>
        <strain evidence="6 7">YIM 65646</strain>
    </source>
</reference>
<evidence type="ECO:0000256" key="3">
    <source>
        <dbReference type="ARBA" id="ARBA00022989"/>
    </source>
</evidence>
<keyword evidence="7" id="KW-1185">Reference proteome</keyword>
<accession>A0A841FQZ4</accession>
<proteinExistence type="predicted"/>
<evidence type="ECO:0000313" key="7">
    <source>
        <dbReference type="Proteomes" id="UP000548476"/>
    </source>
</evidence>
<gene>
    <name evidence="6" type="ORF">HNR73_002230</name>
</gene>
<name>A0A841FQZ4_9ACTN</name>